<sequence>MGSTNPTVGNWVDADQLHHFIHQALEQYGLSVADANLLADHFVWAELQGMPCLGISNLPWYLAALRAGAAATASGEPKVALRRGGFLVVDAEDALGPLVGHRVMAEVIETARSTGVSAALIRNITGPVAQGYVASLAVDEQMVGLAMNSGQPRELSPGASYEAGAINTLAIASPAGQNPPLMLNMARSGIGLAQVAGQAPFDPVAAFDEMLRPVHESSFGLAMLWKVLTAVLSTSETSAIDRSSPTDASQQRSGSMLLLALDPTVSVPYESFVSSVDKLIDRIYASSPACGGSEQQRSPGMQNVEQRPTNGISLPGAVRTMLRATAAELGISLAV</sequence>
<evidence type="ECO:0000256" key="3">
    <source>
        <dbReference type="SAM" id="MobiDB-lite"/>
    </source>
</evidence>
<dbReference type="Pfam" id="PF02615">
    <property type="entry name" value="Ldh_2"/>
    <property type="match status" value="1"/>
</dbReference>
<keyword evidence="2" id="KW-0560">Oxidoreductase</keyword>
<dbReference type="EMBL" id="JAASRO010000001">
    <property type="protein sequence ID" value="NIK61399.1"/>
    <property type="molecule type" value="Genomic_DNA"/>
</dbReference>
<dbReference type="AlphaFoldDB" id="A0A7X6A5L3"/>
<dbReference type="PANTHER" id="PTHR11091:SF0">
    <property type="entry name" value="MALATE DEHYDROGENASE"/>
    <property type="match status" value="1"/>
</dbReference>
<gene>
    <name evidence="4" type="ORF">BJY22_007116</name>
</gene>
<evidence type="ECO:0000256" key="2">
    <source>
        <dbReference type="ARBA" id="ARBA00023002"/>
    </source>
</evidence>
<dbReference type="InterPro" id="IPR003767">
    <property type="entry name" value="Malate/L-lactate_DH-like"/>
</dbReference>
<accession>A0A7X6A5L3</accession>
<dbReference type="InterPro" id="IPR043144">
    <property type="entry name" value="Mal/L-sulf/L-lact_DH-like_ah"/>
</dbReference>
<name>A0A7X6A5L3_9ACTN</name>
<dbReference type="InterPro" id="IPR036111">
    <property type="entry name" value="Mal/L-sulfo/L-lacto_DH-like_sf"/>
</dbReference>
<evidence type="ECO:0000313" key="5">
    <source>
        <dbReference type="Proteomes" id="UP000555407"/>
    </source>
</evidence>
<dbReference type="InterPro" id="IPR043143">
    <property type="entry name" value="Mal/L-sulf/L-lact_DH-like_NADP"/>
</dbReference>
<protein>
    <submittedName>
        <fullName evidence="4">LDH2 family malate/lactate/ureidoglycolate dehydrogenase</fullName>
    </submittedName>
</protein>
<feature type="compositionally biased region" description="Polar residues" evidence="3">
    <location>
        <begin position="293"/>
        <end position="312"/>
    </location>
</feature>
<dbReference type="PANTHER" id="PTHR11091">
    <property type="entry name" value="OXIDOREDUCTASE-RELATED"/>
    <property type="match status" value="1"/>
</dbReference>
<evidence type="ECO:0000313" key="4">
    <source>
        <dbReference type="EMBL" id="NIK61399.1"/>
    </source>
</evidence>
<dbReference type="GO" id="GO:0016491">
    <property type="term" value="F:oxidoreductase activity"/>
    <property type="evidence" value="ECO:0007669"/>
    <property type="project" value="UniProtKB-KW"/>
</dbReference>
<keyword evidence="5" id="KW-1185">Reference proteome</keyword>
<organism evidence="4 5">
    <name type="scientific">Kribbella shirazensis</name>
    <dbReference type="NCBI Taxonomy" id="1105143"/>
    <lineage>
        <taxon>Bacteria</taxon>
        <taxon>Bacillati</taxon>
        <taxon>Actinomycetota</taxon>
        <taxon>Actinomycetes</taxon>
        <taxon>Propionibacteriales</taxon>
        <taxon>Kribbellaceae</taxon>
        <taxon>Kribbella</taxon>
    </lineage>
</organism>
<dbReference type="SUPFAM" id="SSF89733">
    <property type="entry name" value="L-sulfolactate dehydrogenase-like"/>
    <property type="match status" value="1"/>
</dbReference>
<dbReference type="Gene3D" id="3.30.1370.60">
    <property type="entry name" value="Hypothetical oxidoreductase yiak, domain 2"/>
    <property type="match status" value="2"/>
</dbReference>
<dbReference type="Gene3D" id="1.10.1530.10">
    <property type="match status" value="2"/>
</dbReference>
<reference evidence="4 5" key="1">
    <citation type="submission" date="2020-03" db="EMBL/GenBank/DDBJ databases">
        <title>Sequencing the genomes of 1000 actinobacteria strains.</title>
        <authorList>
            <person name="Klenk H.-P."/>
        </authorList>
    </citation>
    <scope>NUCLEOTIDE SEQUENCE [LARGE SCALE GENOMIC DNA]</scope>
    <source>
        <strain evidence="4 5">DSM 45490</strain>
    </source>
</reference>
<feature type="region of interest" description="Disordered" evidence="3">
    <location>
        <begin position="290"/>
        <end position="312"/>
    </location>
</feature>
<dbReference type="Proteomes" id="UP000555407">
    <property type="component" value="Unassembled WGS sequence"/>
</dbReference>
<comment type="similarity">
    <text evidence="1">Belongs to the LDH2/MDH2 oxidoreductase family.</text>
</comment>
<evidence type="ECO:0000256" key="1">
    <source>
        <dbReference type="ARBA" id="ARBA00006056"/>
    </source>
</evidence>
<proteinExistence type="inferred from homology"/>
<comment type="caution">
    <text evidence="4">The sequence shown here is derived from an EMBL/GenBank/DDBJ whole genome shotgun (WGS) entry which is preliminary data.</text>
</comment>
<dbReference type="RefSeq" id="WP_167215882.1">
    <property type="nucleotide sequence ID" value="NZ_JAASRO010000001.1"/>
</dbReference>